<evidence type="ECO:0000256" key="6">
    <source>
        <dbReference type="SAM" id="SignalP"/>
    </source>
</evidence>
<dbReference type="Pfam" id="PF01607">
    <property type="entry name" value="CBM_14"/>
    <property type="match status" value="7"/>
</dbReference>
<dbReference type="GO" id="GO:0008061">
    <property type="term" value="F:chitin binding"/>
    <property type="evidence" value="ECO:0007669"/>
    <property type="project" value="UniProtKB-KW"/>
</dbReference>
<dbReference type="EMBL" id="REGN01004195">
    <property type="protein sequence ID" value="RNA18636.1"/>
    <property type="molecule type" value="Genomic_DNA"/>
</dbReference>
<evidence type="ECO:0000313" key="8">
    <source>
        <dbReference type="EMBL" id="RNA18636.1"/>
    </source>
</evidence>
<feature type="domain" description="Chitin-binding type-2" evidence="7">
    <location>
        <begin position="83"/>
        <end position="139"/>
    </location>
</feature>
<dbReference type="Gene3D" id="2.170.140.10">
    <property type="entry name" value="Chitin binding domain"/>
    <property type="match status" value="7"/>
</dbReference>
<dbReference type="Proteomes" id="UP000276133">
    <property type="component" value="Unassembled WGS sequence"/>
</dbReference>
<dbReference type="GO" id="GO:0005576">
    <property type="term" value="C:extracellular region"/>
    <property type="evidence" value="ECO:0007669"/>
    <property type="project" value="InterPro"/>
</dbReference>
<gene>
    <name evidence="8" type="ORF">BpHYR1_049961</name>
</gene>
<dbReference type="InterPro" id="IPR036508">
    <property type="entry name" value="Chitin-bd_dom_sf"/>
</dbReference>
<sequence>MLEKLSILIVSLVVMSEASWRGRRQACDQSMDFSPVPGDCNKFYRCAHGQLVVMDCSSGLYFDNNLKICNWQDQVACPSSSGSSTCDPASDLTQVPNDCSKFYRCINGVLSVLSCPNGYLFDQNAKACNPSSQVSTCYTSCSPSIDLTPVVGNCSQFYRCVNDKQTILSCPPGYLFDREAKTCNPANQVNCNLCDPNLDLTPYPNDCSKFYRCVNGVLSTITCPSGFLFDKNSKTCKSSEQVNCATCDPSIDLTQVPNDCSRFYRCINGVLSTLTCPSGYLFDSSAKACNPSTQVNCNSCDPSIDLTQVPNDCSKFYRCVNGQQSILACPSGYLFDSNAKACNPESQVPNCYSCASQNLVNVPGDCSRYYLCLNNVLTIYNCPAGLSFDNSVQNCRVTSEIVGKCGTNSFSNCPFSLTSSSRIELCAQSGFKNDYPACC</sequence>
<organism evidence="8 9">
    <name type="scientific">Brachionus plicatilis</name>
    <name type="common">Marine rotifer</name>
    <name type="synonym">Brachionus muelleri</name>
    <dbReference type="NCBI Taxonomy" id="10195"/>
    <lineage>
        <taxon>Eukaryota</taxon>
        <taxon>Metazoa</taxon>
        <taxon>Spiralia</taxon>
        <taxon>Gnathifera</taxon>
        <taxon>Rotifera</taxon>
        <taxon>Eurotatoria</taxon>
        <taxon>Monogononta</taxon>
        <taxon>Pseudotrocha</taxon>
        <taxon>Ploima</taxon>
        <taxon>Brachionidae</taxon>
        <taxon>Brachionus</taxon>
    </lineage>
</organism>
<evidence type="ECO:0000256" key="1">
    <source>
        <dbReference type="ARBA" id="ARBA00022669"/>
    </source>
</evidence>
<dbReference type="SUPFAM" id="SSF57625">
    <property type="entry name" value="Invertebrate chitin-binding proteins"/>
    <property type="match status" value="7"/>
</dbReference>
<dbReference type="PANTHER" id="PTHR23301:SF0">
    <property type="entry name" value="CHITIN-BINDING TYPE-2 DOMAIN-CONTAINING PROTEIN-RELATED"/>
    <property type="match status" value="1"/>
</dbReference>
<keyword evidence="5" id="KW-0325">Glycoprotein</keyword>
<feature type="domain" description="Chitin-binding type-2" evidence="7">
    <location>
        <begin position="188"/>
        <end position="246"/>
    </location>
</feature>
<dbReference type="OrthoDB" id="6020543at2759"/>
<feature type="chain" id="PRO_5017926119" evidence="6">
    <location>
        <begin position="19"/>
        <end position="439"/>
    </location>
</feature>
<keyword evidence="1" id="KW-0147">Chitin-binding</keyword>
<feature type="domain" description="Chitin-binding type-2" evidence="7">
    <location>
        <begin position="24"/>
        <end position="79"/>
    </location>
</feature>
<comment type="caution">
    <text evidence="8">The sequence shown here is derived from an EMBL/GenBank/DDBJ whole genome shotgun (WGS) entry which is preliminary data.</text>
</comment>
<evidence type="ECO:0000259" key="7">
    <source>
        <dbReference type="PROSITE" id="PS50940"/>
    </source>
</evidence>
<proteinExistence type="predicted"/>
<dbReference type="AlphaFoldDB" id="A0A3M7R512"/>
<feature type="domain" description="Chitin-binding type-2" evidence="7">
    <location>
        <begin position="153"/>
        <end position="184"/>
    </location>
</feature>
<dbReference type="SMART" id="SM00494">
    <property type="entry name" value="ChtBD2"/>
    <property type="match status" value="7"/>
</dbReference>
<feature type="domain" description="Chitin-binding type-2" evidence="7">
    <location>
        <begin position="294"/>
        <end position="353"/>
    </location>
</feature>
<dbReference type="InterPro" id="IPR002557">
    <property type="entry name" value="Chitin-bd_dom"/>
</dbReference>
<feature type="signal peptide" evidence="6">
    <location>
        <begin position="1"/>
        <end position="18"/>
    </location>
</feature>
<keyword evidence="4" id="KW-1015">Disulfide bond</keyword>
<dbReference type="PROSITE" id="PS50940">
    <property type="entry name" value="CHIT_BIND_II"/>
    <property type="match status" value="7"/>
</dbReference>
<feature type="domain" description="Chitin-binding type-2" evidence="7">
    <location>
        <begin position="363"/>
        <end position="407"/>
    </location>
</feature>
<accession>A0A3M7R512</accession>
<keyword evidence="9" id="KW-1185">Reference proteome</keyword>
<evidence type="ECO:0000313" key="9">
    <source>
        <dbReference type="Proteomes" id="UP000276133"/>
    </source>
</evidence>
<protein>
    <submittedName>
        <fullName evidence="8">Cell death abnormality 1-like isoform X1</fullName>
    </submittedName>
</protein>
<dbReference type="PANTHER" id="PTHR23301">
    <property type="entry name" value="CHITIN BINDING PERITROPHIN-A"/>
    <property type="match status" value="1"/>
</dbReference>
<dbReference type="InterPro" id="IPR051940">
    <property type="entry name" value="Chitin_bind-dev_reg"/>
</dbReference>
<evidence type="ECO:0000256" key="4">
    <source>
        <dbReference type="ARBA" id="ARBA00023157"/>
    </source>
</evidence>
<feature type="domain" description="Chitin-binding type-2" evidence="7">
    <location>
        <begin position="257"/>
        <end position="290"/>
    </location>
</feature>
<keyword evidence="2 6" id="KW-0732">Signal</keyword>
<dbReference type="STRING" id="10195.A0A3M7R512"/>
<evidence type="ECO:0000256" key="5">
    <source>
        <dbReference type="ARBA" id="ARBA00023180"/>
    </source>
</evidence>
<reference evidence="8 9" key="1">
    <citation type="journal article" date="2018" name="Sci. Rep.">
        <title>Genomic signatures of local adaptation to the degree of environmental predictability in rotifers.</title>
        <authorList>
            <person name="Franch-Gras L."/>
            <person name="Hahn C."/>
            <person name="Garcia-Roger E.M."/>
            <person name="Carmona M.J."/>
            <person name="Serra M."/>
            <person name="Gomez A."/>
        </authorList>
    </citation>
    <scope>NUCLEOTIDE SEQUENCE [LARGE SCALE GENOMIC DNA]</scope>
    <source>
        <strain evidence="8">HYR1</strain>
    </source>
</reference>
<evidence type="ECO:0000256" key="2">
    <source>
        <dbReference type="ARBA" id="ARBA00022729"/>
    </source>
</evidence>
<evidence type="ECO:0000256" key="3">
    <source>
        <dbReference type="ARBA" id="ARBA00022737"/>
    </source>
</evidence>
<name>A0A3M7R512_BRAPC</name>
<keyword evidence="3" id="KW-0677">Repeat</keyword>